<accession>A0A9X2FN28</accession>
<reference evidence="2" key="1">
    <citation type="submission" date="2022-06" db="EMBL/GenBank/DDBJ databases">
        <title>Limimaricola sediminis sp. nov., isolated from an intertidal sediment.</title>
        <authorList>
            <person name="Shao X."/>
        </authorList>
    </citation>
    <scope>NUCLEOTIDE SEQUENCE</scope>
    <source>
        <strain evidence="2">ASW11-118</strain>
    </source>
</reference>
<dbReference type="AlphaFoldDB" id="A0A9X2FN28"/>
<organism evidence="2 3">
    <name type="scientific">Limimaricola litoreus</name>
    <dbReference type="NCBI Taxonomy" id="2955316"/>
    <lineage>
        <taxon>Bacteria</taxon>
        <taxon>Pseudomonadati</taxon>
        <taxon>Pseudomonadota</taxon>
        <taxon>Alphaproteobacteria</taxon>
        <taxon>Rhodobacterales</taxon>
        <taxon>Paracoccaceae</taxon>
        <taxon>Limimaricola</taxon>
    </lineage>
</organism>
<dbReference type="Proteomes" id="UP001139477">
    <property type="component" value="Unassembled WGS sequence"/>
</dbReference>
<keyword evidence="3" id="KW-1185">Reference proteome</keyword>
<protein>
    <submittedName>
        <fullName evidence="2">Rrf2 family transcriptional regulator</fullName>
    </submittedName>
</protein>
<gene>
    <name evidence="2" type="ORF">NHG85_04320</name>
</gene>
<dbReference type="GO" id="GO:0005829">
    <property type="term" value="C:cytosol"/>
    <property type="evidence" value="ECO:0007669"/>
    <property type="project" value="TreeGrafter"/>
</dbReference>
<sequence>MKLSRHSDYALRAMIQLATSGDELVSIRHIAQTYGISHNHLMKIAQGLGRAGFIEPVRGRHGGLRLARPASEISLGALVRHTEGEDSLVDCTGCLIAPACGLPDVLAEAMQAFLAVLDGYRLSDIANRSHMLRALFDIPTSAGPSQNAADPVQCPAD</sequence>
<dbReference type="NCBIfam" id="TIGR00738">
    <property type="entry name" value="rrf2_super"/>
    <property type="match status" value="1"/>
</dbReference>
<keyword evidence="1" id="KW-0238">DNA-binding</keyword>
<dbReference type="PANTHER" id="PTHR33221">
    <property type="entry name" value="WINGED HELIX-TURN-HELIX TRANSCRIPTIONAL REGULATOR, RRF2 FAMILY"/>
    <property type="match status" value="1"/>
</dbReference>
<evidence type="ECO:0000313" key="3">
    <source>
        <dbReference type="Proteomes" id="UP001139477"/>
    </source>
</evidence>
<dbReference type="EMBL" id="JAMYXC010000052">
    <property type="protein sequence ID" value="MCP1167756.1"/>
    <property type="molecule type" value="Genomic_DNA"/>
</dbReference>
<dbReference type="InterPro" id="IPR036390">
    <property type="entry name" value="WH_DNA-bd_sf"/>
</dbReference>
<dbReference type="Pfam" id="PF02082">
    <property type="entry name" value="Rrf2"/>
    <property type="match status" value="1"/>
</dbReference>
<proteinExistence type="predicted"/>
<dbReference type="PANTHER" id="PTHR33221:SF4">
    <property type="entry name" value="HTH-TYPE TRANSCRIPTIONAL REPRESSOR NSRR"/>
    <property type="match status" value="1"/>
</dbReference>
<dbReference type="InterPro" id="IPR000944">
    <property type="entry name" value="Tscrpt_reg_Rrf2"/>
</dbReference>
<dbReference type="GO" id="GO:0003677">
    <property type="term" value="F:DNA binding"/>
    <property type="evidence" value="ECO:0007669"/>
    <property type="project" value="UniProtKB-KW"/>
</dbReference>
<dbReference type="InterPro" id="IPR036388">
    <property type="entry name" value="WH-like_DNA-bd_sf"/>
</dbReference>
<dbReference type="RefSeq" id="WP_256500096.1">
    <property type="nucleotide sequence ID" value="NZ_JAMYXC010000052.1"/>
</dbReference>
<dbReference type="PROSITE" id="PS51197">
    <property type="entry name" value="HTH_RRF2_2"/>
    <property type="match status" value="1"/>
</dbReference>
<name>A0A9X2FN28_9RHOB</name>
<dbReference type="GO" id="GO:0003700">
    <property type="term" value="F:DNA-binding transcription factor activity"/>
    <property type="evidence" value="ECO:0007669"/>
    <property type="project" value="TreeGrafter"/>
</dbReference>
<evidence type="ECO:0000313" key="2">
    <source>
        <dbReference type="EMBL" id="MCP1167756.1"/>
    </source>
</evidence>
<dbReference type="SUPFAM" id="SSF46785">
    <property type="entry name" value="Winged helix' DNA-binding domain"/>
    <property type="match status" value="1"/>
</dbReference>
<comment type="caution">
    <text evidence="2">The sequence shown here is derived from an EMBL/GenBank/DDBJ whole genome shotgun (WGS) entry which is preliminary data.</text>
</comment>
<dbReference type="Gene3D" id="1.10.10.10">
    <property type="entry name" value="Winged helix-like DNA-binding domain superfamily/Winged helix DNA-binding domain"/>
    <property type="match status" value="1"/>
</dbReference>
<evidence type="ECO:0000256" key="1">
    <source>
        <dbReference type="ARBA" id="ARBA00023125"/>
    </source>
</evidence>